<feature type="domain" description="Ubiquitin-like" evidence="3">
    <location>
        <begin position="14"/>
        <end position="90"/>
    </location>
</feature>
<evidence type="ECO:0000313" key="4">
    <source>
        <dbReference type="EMBL" id="GAQ78418.1"/>
    </source>
</evidence>
<proteinExistence type="predicted"/>
<dbReference type="EMBL" id="DF236962">
    <property type="protein sequence ID" value="GAQ78418.1"/>
    <property type="molecule type" value="Genomic_DNA"/>
</dbReference>
<dbReference type="SUPFAM" id="SSF54236">
    <property type="entry name" value="Ubiquitin-like"/>
    <property type="match status" value="1"/>
</dbReference>
<feature type="compositionally biased region" description="Basic and acidic residues" evidence="2">
    <location>
        <begin position="597"/>
        <end position="606"/>
    </location>
</feature>
<dbReference type="Proteomes" id="UP000054558">
    <property type="component" value="Unassembled WGS sequence"/>
</dbReference>
<keyword evidence="5" id="KW-1185">Reference proteome</keyword>
<sequence length="946" mass="104911">MFLHVSTGQPAVLRNIFVKLHTGTTVCFSASSNQTVRELKQIVEEKGGLPCTAPQVLRMGPILLRDDWLLREHGLVDGICLEESVPLSGGAPEADRNSDSDGEPLATWVNKKTRNEKSTRTARTEAQGQGSELPVRPELGRGMYETRTRTFPQDSHNPAINSAGAKIFDPEYADQPKYFTDINGAPVQLEDLEAFLCGESSECHGDLEDCDDDDRVFGGRLTAERRNAINQKRQNSRPKNTRRSYYPKLKHFVKWCREHGRCMPIPFADRAAAFLSWRTRNTIGQAEKIESNATFDMNLAALTDAKRRLEDNFNWDLGTRLCDYGMIKNIGENVRTDAERERVESREDPQLNTGADALTREEFEKCCGFLAEKARDEAALRYGSMMKVARQAIFRGDDQRGVRIADMFFHDIPLKAVGPDPCACLCIISRTGKTNVDPDWIDRLTWPSSHPSKTQQLSPDAHSAYVKEVFKKNEVICSKVLHAFRPSAALEAAVHGSEFLDFAAKLRNAAPLHKQKMEAQHSSHTGVIVGQLGNSMELALARLRGSHTSLMNGLRRLFKCFQNSESPPSAEEVASIAQQQLHEDLNFSPFKTPELNRQQREQDSRPRNLFPDPCSEELRRRELTGAVSRLAEAQQAALNLYHLAERQSASTDPLESAKAAVTLQRAKLQAGLADTLAKKVALLENSTPLPTSTSTFIPSSATSPANQPSSQPAPHDNSSGLHSAAAGIHSSHASSPIQTPTVFTGEVPESAPRGPESAPAARADERRSDPDPVRPARKPQAAPASRRGGLDEWDTYLLPSNVSVSEIWRIFREAGPNGKPSILQLMVRCGNQNLWYHQANTKEGQNNRKHQWHEKYKPILWDILADITDPKKRLTATASIKRLEGIEQKRELSTAALGKYLNGIYKDAAGTIKESGNKKALEKAVAVQARKSRAVAWIDDQISSGR</sequence>
<protein>
    <recommendedName>
        <fullName evidence="3">Ubiquitin-like domain-containing protein</fullName>
    </recommendedName>
</protein>
<reference evidence="4 5" key="1">
    <citation type="journal article" date="2014" name="Nat. Commun.">
        <title>Klebsormidium flaccidum genome reveals primary factors for plant terrestrial adaptation.</title>
        <authorList>
            <person name="Hori K."/>
            <person name="Maruyama F."/>
            <person name="Fujisawa T."/>
            <person name="Togashi T."/>
            <person name="Yamamoto N."/>
            <person name="Seo M."/>
            <person name="Sato S."/>
            <person name="Yamada T."/>
            <person name="Mori H."/>
            <person name="Tajima N."/>
            <person name="Moriyama T."/>
            <person name="Ikeuchi M."/>
            <person name="Watanabe M."/>
            <person name="Wada H."/>
            <person name="Kobayashi K."/>
            <person name="Saito M."/>
            <person name="Masuda T."/>
            <person name="Sasaki-Sekimoto Y."/>
            <person name="Mashiguchi K."/>
            <person name="Awai K."/>
            <person name="Shimojima M."/>
            <person name="Masuda S."/>
            <person name="Iwai M."/>
            <person name="Nobusawa T."/>
            <person name="Narise T."/>
            <person name="Kondo S."/>
            <person name="Saito H."/>
            <person name="Sato R."/>
            <person name="Murakawa M."/>
            <person name="Ihara Y."/>
            <person name="Oshima-Yamada Y."/>
            <person name="Ohtaka K."/>
            <person name="Satoh M."/>
            <person name="Sonobe K."/>
            <person name="Ishii M."/>
            <person name="Ohtani R."/>
            <person name="Kanamori-Sato M."/>
            <person name="Honoki R."/>
            <person name="Miyazaki D."/>
            <person name="Mochizuki H."/>
            <person name="Umetsu J."/>
            <person name="Higashi K."/>
            <person name="Shibata D."/>
            <person name="Kamiya Y."/>
            <person name="Sato N."/>
            <person name="Nakamura Y."/>
            <person name="Tabata S."/>
            <person name="Ida S."/>
            <person name="Kurokawa K."/>
            <person name="Ohta H."/>
        </authorList>
    </citation>
    <scope>NUCLEOTIDE SEQUENCE [LARGE SCALE GENOMIC DNA]</scope>
    <source>
        <strain evidence="4 5">NIES-2285</strain>
    </source>
</reference>
<dbReference type="CDD" id="cd17039">
    <property type="entry name" value="Ubl_ubiquitin_like"/>
    <property type="match status" value="1"/>
</dbReference>
<dbReference type="AlphaFoldDB" id="A0A1Y1HRF3"/>
<name>A0A1Y1HRF3_KLENI</name>
<evidence type="ECO:0000256" key="1">
    <source>
        <dbReference type="ARBA" id="ARBA00023125"/>
    </source>
</evidence>
<accession>A0A1Y1HRF3</accession>
<dbReference type="GO" id="GO:0003677">
    <property type="term" value="F:DNA binding"/>
    <property type="evidence" value="ECO:0007669"/>
    <property type="project" value="UniProtKB-KW"/>
</dbReference>
<feature type="compositionally biased region" description="Basic and acidic residues" evidence="2">
    <location>
        <begin position="762"/>
        <end position="774"/>
    </location>
</feature>
<feature type="compositionally biased region" description="Polar residues" evidence="2">
    <location>
        <begin position="687"/>
        <end position="697"/>
    </location>
</feature>
<feature type="region of interest" description="Disordered" evidence="2">
    <location>
        <begin position="595"/>
        <end position="614"/>
    </location>
</feature>
<evidence type="ECO:0000256" key="2">
    <source>
        <dbReference type="SAM" id="MobiDB-lite"/>
    </source>
</evidence>
<dbReference type="Gene3D" id="1.10.150.130">
    <property type="match status" value="1"/>
</dbReference>
<dbReference type="PROSITE" id="PS50053">
    <property type="entry name" value="UBIQUITIN_2"/>
    <property type="match status" value="1"/>
</dbReference>
<gene>
    <name evidence="4" type="ORF">KFL_000130010</name>
</gene>
<feature type="region of interest" description="Disordered" evidence="2">
    <location>
        <begin position="87"/>
        <end position="141"/>
    </location>
</feature>
<organism evidence="4 5">
    <name type="scientific">Klebsormidium nitens</name>
    <name type="common">Green alga</name>
    <name type="synonym">Ulothrix nitens</name>
    <dbReference type="NCBI Taxonomy" id="105231"/>
    <lineage>
        <taxon>Eukaryota</taxon>
        <taxon>Viridiplantae</taxon>
        <taxon>Streptophyta</taxon>
        <taxon>Klebsormidiophyceae</taxon>
        <taxon>Klebsormidiales</taxon>
        <taxon>Klebsormidiaceae</taxon>
        <taxon>Klebsormidium</taxon>
    </lineage>
</organism>
<dbReference type="InterPro" id="IPR010998">
    <property type="entry name" value="Integrase_recombinase_N"/>
</dbReference>
<feature type="region of interest" description="Disordered" evidence="2">
    <location>
        <begin position="687"/>
        <end position="788"/>
    </location>
</feature>
<dbReference type="InterPro" id="IPR000626">
    <property type="entry name" value="Ubiquitin-like_dom"/>
</dbReference>
<dbReference type="InterPro" id="IPR029071">
    <property type="entry name" value="Ubiquitin-like_domsf"/>
</dbReference>
<evidence type="ECO:0000313" key="5">
    <source>
        <dbReference type="Proteomes" id="UP000054558"/>
    </source>
</evidence>
<evidence type="ECO:0000259" key="3">
    <source>
        <dbReference type="PROSITE" id="PS50053"/>
    </source>
</evidence>
<dbReference type="SUPFAM" id="SSF47823">
    <property type="entry name" value="lambda integrase-like, N-terminal domain"/>
    <property type="match status" value="1"/>
</dbReference>
<dbReference type="Gene3D" id="3.10.20.90">
    <property type="entry name" value="Phosphatidylinositol 3-kinase Catalytic Subunit, Chain A, domain 1"/>
    <property type="match status" value="1"/>
</dbReference>
<feature type="compositionally biased region" description="Low complexity" evidence="2">
    <location>
        <begin position="698"/>
        <end position="735"/>
    </location>
</feature>
<keyword evidence="1" id="KW-0238">DNA-binding</keyword>
<feature type="compositionally biased region" description="Basic and acidic residues" evidence="2">
    <location>
        <begin position="113"/>
        <end position="123"/>
    </location>
</feature>